<protein>
    <submittedName>
        <fullName evidence="2">ATPase subunit 8</fullName>
    </submittedName>
</protein>
<evidence type="ECO:0000256" key="1">
    <source>
        <dbReference type="SAM" id="Phobius"/>
    </source>
</evidence>
<keyword evidence="1" id="KW-1133">Transmembrane helix</keyword>
<proteinExistence type="predicted"/>
<keyword evidence="1" id="KW-0812">Transmembrane</keyword>
<organism evidence="2">
    <name type="scientific">Toxarium undulatum</name>
    <dbReference type="NCBI Taxonomy" id="210620"/>
    <lineage>
        <taxon>Eukaryota</taxon>
        <taxon>Sar</taxon>
        <taxon>Stramenopiles</taxon>
        <taxon>Ochrophyta</taxon>
        <taxon>Bacillariophyta</taxon>
        <taxon>Mediophyceae</taxon>
        <taxon>Toxariales</taxon>
        <taxon>Toxariaceae</taxon>
        <taxon>Toxarium</taxon>
    </lineage>
</organism>
<accession>A0A2U9GI59</accession>
<dbReference type="GeneID" id="36957472"/>
<name>A0A2U9GI59_9STRA</name>
<dbReference type="EMBL" id="MG271847">
    <property type="protein sequence ID" value="AWQ64150.1"/>
    <property type="molecule type" value="Genomic_DNA"/>
</dbReference>
<reference evidence="2" key="1">
    <citation type="journal article" date="2018" name="Genome Biol. Evol.">
        <title>Recurrent loss, horizontal transfer, and the obscure origins of mitochondrial introns in diatoms (Bacillariophyta).</title>
        <authorList>
            <person name="Guillory W.X."/>
            <person name="Onyshchenko A."/>
            <person name="Ruck E.C."/>
            <person name="Parks M."/>
            <person name="Nakov T."/>
            <person name="Wickett N.J."/>
            <person name="Alverson A.J."/>
        </authorList>
    </citation>
    <scope>NUCLEOTIDE SEQUENCE</scope>
    <source>
        <strain evidence="2">ECT3802</strain>
    </source>
</reference>
<dbReference type="RefSeq" id="YP_009495503.1">
    <property type="nucleotide sequence ID" value="NC_037988.1"/>
</dbReference>
<sequence>MPQFDLLTLGAQTNGTILIFCIFFLYSLFFALPYFAEIKKSRQKIIKTTSTNSDLLFCLKNVLKNLNNVY</sequence>
<dbReference type="AlphaFoldDB" id="A0A2U9GI59"/>
<keyword evidence="2" id="KW-0496">Mitochondrion</keyword>
<gene>
    <name evidence="2" type="primary">atp8</name>
</gene>
<keyword evidence="1" id="KW-0472">Membrane</keyword>
<evidence type="ECO:0000313" key="2">
    <source>
        <dbReference type="EMBL" id="AWQ64150.1"/>
    </source>
</evidence>
<feature type="transmembrane region" description="Helical" evidence="1">
    <location>
        <begin position="15"/>
        <end position="36"/>
    </location>
</feature>
<geneLocation type="mitochondrion" evidence="2"/>